<sequence>MSADAELLNFIYQNSQMGVETLHQLLPMTDNEAFKKQLHAQLKEYTGIHEEAKELLNKNGCQEKEIGQIQKIMTYLAIDMKTMTDKSASHMAEMLILGSVRGIIDCIKRIRQYEGDAEKEIVDLMKRLLKFEENNVEQLKSSL</sequence>
<proteinExistence type="predicted"/>
<evidence type="ECO:0008006" key="3">
    <source>
        <dbReference type="Google" id="ProtNLM"/>
    </source>
</evidence>
<dbReference type="AlphaFoldDB" id="A0A2S6HY54"/>
<dbReference type="EMBL" id="PTJA01000001">
    <property type="protein sequence ID" value="PPK83099.1"/>
    <property type="molecule type" value="Genomic_DNA"/>
</dbReference>
<evidence type="ECO:0000313" key="2">
    <source>
        <dbReference type="Proteomes" id="UP000237749"/>
    </source>
</evidence>
<reference evidence="1 2" key="1">
    <citation type="submission" date="2018-02" db="EMBL/GenBank/DDBJ databases">
        <title>Genomic Encyclopedia of Archaeal and Bacterial Type Strains, Phase II (KMG-II): from individual species to whole genera.</title>
        <authorList>
            <person name="Goeker M."/>
        </authorList>
    </citation>
    <scope>NUCLEOTIDE SEQUENCE [LARGE SCALE GENOMIC DNA]</scope>
    <source>
        <strain evidence="1 2">DSM 3808</strain>
    </source>
</reference>
<dbReference type="RefSeq" id="WP_104433580.1">
    <property type="nucleotide sequence ID" value="NZ_PTJA01000001.1"/>
</dbReference>
<protein>
    <recommendedName>
        <fullName evidence="3">DUF892 family protein</fullName>
    </recommendedName>
</protein>
<accession>A0A2S6HY54</accession>
<name>A0A2S6HY54_9FIRM</name>
<evidence type="ECO:0000313" key="1">
    <source>
        <dbReference type="EMBL" id="PPK83099.1"/>
    </source>
</evidence>
<gene>
    <name evidence="1" type="ORF">BXY41_101159</name>
</gene>
<organism evidence="1 2">
    <name type="scientific">Lacrimispora xylanisolvens</name>
    <dbReference type="NCBI Taxonomy" id="384636"/>
    <lineage>
        <taxon>Bacteria</taxon>
        <taxon>Bacillati</taxon>
        <taxon>Bacillota</taxon>
        <taxon>Clostridia</taxon>
        <taxon>Lachnospirales</taxon>
        <taxon>Lachnospiraceae</taxon>
        <taxon>Lacrimispora</taxon>
    </lineage>
</organism>
<dbReference type="Proteomes" id="UP000237749">
    <property type="component" value="Unassembled WGS sequence"/>
</dbReference>
<keyword evidence="2" id="KW-1185">Reference proteome</keyword>
<comment type="caution">
    <text evidence="1">The sequence shown here is derived from an EMBL/GenBank/DDBJ whole genome shotgun (WGS) entry which is preliminary data.</text>
</comment>